<feature type="transmembrane region" description="Helical" evidence="8">
    <location>
        <begin position="176"/>
        <end position="206"/>
    </location>
</feature>
<evidence type="ECO:0000256" key="8">
    <source>
        <dbReference type="SAM" id="Phobius"/>
    </source>
</evidence>
<organism evidence="10">
    <name type="scientific">hydrothermal vent metagenome</name>
    <dbReference type="NCBI Taxonomy" id="652676"/>
    <lineage>
        <taxon>unclassified sequences</taxon>
        <taxon>metagenomes</taxon>
        <taxon>ecological metagenomes</taxon>
    </lineage>
</organism>
<dbReference type="GO" id="GO:0016763">
    <property type="term" value="F:pentosyltransferase activity"/>
    <property type="evidence" value="ECO:0007669"/>
    <property type="project" value="TreeGrafter"/>
</dbReference>
<proteinExistence type="predicted"/>
<feature type="transmembrane region" description="Helical" evidence="8">
    <location>
        <begin position="60"/>
        <end position="80"/>
    </location>
</feature>
<dbReference type="GO" id="GO:0008610">
    <property type="term" value="P:lipid biosynthetic process"/>
    <property type="evidence" value="ECO:0007669"/>
    <property type="project" value="UniProtKB-ARBA"/>
</dbReference>
<sequence>MEFFVKPKLQAAPMVLDNFDITSRFLSLIDSNNNQKATTVKSTQQHNKKNFLFALLRNPYFWIILVAFTIRITTMGLYPIGDTTEARYSEIARKMVESNNWIMPQYENGEPFWGKPPLSIWLQAITFKILGYGEFAARLSTLLISLLTVLLVFNFTKQQLGRNAAWIAATLLSTNVLFYILSAAVLMDPLLTFGTTLSMVAFWQAIKDRGRYWGYLFFVGIAIGLMSKGPVAGVLVALPLIIWLSLSSNWRLALKQLPLYSGTLLMLSLALPWYVLAENATPGYLEYYIIGEHWERFTTAGWQGNRYGSTHSTYMGAIWVEWLIAAFPMSIILIAAFTTLVWRKKTAALSTISEPWVLYLILWGSTLMLFFTFSGNVITTYIQPALPAAAILVAGLWRKNALKTISKKKQTRKSISIITIAGILIPLFYLAVILFHMPKVADHNSEKFLIEKFDSIKNNKNARLIYLYILPSSAEYYSRGKTEVVHSTAEIPSNIMASQDIYFAIPVDYMGDITDKIKPCLKKIERYERYTLFKGNQQDCKA</sequence>
<accession>A0A3B1A2L7</accession>
<evidence type="ECO:0000313" key="10">
    <source>
        <dbReference type="EMBL" id="VAW95800.1"/>
    </source>
</evidence>
<dbReference type="Pfam" id="PF02366">
    <property type="entry name" value="PMT"/>
    <property type="match status" value="1"/>
</dbReference>
<dbReference type="EMBL" id="UOFS01000024">
    <property type="protein sequence ID" value="VAW95800.1"/>
    <property type="molecule type" value="Genomic_DNA"/>
</dbReference>
<keyword evidence="3" id="KW-0328">Glycosyltransferase</keyword>
<evidence type="ECO:0000256" key="1">
    <source>
        <dbReference type="ARBA" id="ARBA00004651"/>
    </source>
</evidence>
<feature type="transmembrane region" description="Helical" evidence="8">
    <location>
        <begin position="257"/>
        <end position="276"/>
    </location>
</feature>
<feature type="transmembrane region" description="Helical" evidence="8">
    <location>
        <begin position="135"/>
        <end position="155"/>
    </location>
</feature>
<dbReference type="GO" id="GO:0000030">
    <property type="term" value="F:mannosyltransferase activity"/>
    <property type="evidence" value="ECO:0007669"/>
    <property type="project" value="InterPro"/>
</dbReference>
<keyword evidence="2" id="KW-1003">Cell membrane</keyword>
<feature type="transmembrane region" description="Helical" evidence="8">
    <location>
        <begin position="355"/>
        <end position="374"/>
    </location>
</feature>
<evidence type="ECO:0000256" key="4">
    <source>
        <dbReference type="ARBA" id="ARBA00022679"/>
    </source>
</evidence>
<keyword evidence="6 8" id="KW-1133">Transmembrane helix</keyword>
<dbReference type="GO" id="GO:0005886">
    <property type="term" value="C:plasma membrane"/>
    <property type="evidence" value="ECO:0007669"/>
    <property type="project" value="UniProtKB-SubCell"/>
</dbReference>
<evidence type="ECO:0000256" key="5">
    <source>
        <dbReference type="ARBA" id="ARBA00022692"/>
    </source>
</evidence>
<protein>
    <submittedName>
        <fullName evidence="10">Polymyxin resistance protein ArnT, undecaprenyl phosphate-alpha-L-Ara4N transferase Melittin resistance protein PqaB</fullName>
    </submittedName>
</protein>
<feature type="transmembrane region" description="Helical" evidence="8">
    <location>
        <begin position="380"/>
        <end position="397"/>
    </location>
</feature>
<name>A0A3B1A2L7_9ZZZZ</name>
<feature type="transmembrane region" description="Helical" evidence="8">
    <location>
        <begin position="322"/>
        <end position="343"/>
    </location>
</feature>
<feature type="domain" description="ArnT-like N-terminal" evidence="9">
    <location>
        <begin position="82"/>
        <end position="286"/>
    </location>
</feature>
<dbReference type="GO" id="GO:0010041">
    <property type="term" value="P:response to iron(III) ion"/>
    <property type="evidence" value="ECO:0007669"/>
    <property type="project" value="TreeGrafter"/>
</dbReference>
<dbReference type="InterPro" id="IPR003342">
    <property type="entry name" value="ArnT-like_N"/>
</dbReference>
<comment type="subcellular location">
    <subcellularLocation>
        <location evidence="1">Cell membrane</location>
        <topology evidence="1">Multi-pass membrane protein</topology>
    </subcellularLocation>
</comment>
<feature type="transmembrane region" description="Helical" evidence="8">
    <location>
        <begin position="417"/>
        <end position="437"/>
    </location>
</feature>
<evidence type="ECO:0000256" key="2">
    <source>
        <dbReference type="ARBA" id="ARBA00022475"/>
    </source>
</evidence>
<dbReference type="PANTHER" id="PTHR33908:SF3">
    <property type="entry name" value="UNDECAPRENYL PHOSPHATE-ALPHA-4-AMINO-4-DEOXY-L-ARABINOSE ARABINOSYL TRANSFERASE"/>
    <property type="match status" value="1"/>
</dbReference>
<reference evidence="10" key="1">
    <citation type="submission" date="2018-06" db="EMBL/GenBank/DDBJ databases">
        <authorList>
            <person name="Zhirakovskaya E."/>
        </authorList>
    </citation>
    <scope>NUCLEOTIDE SEQUENCE</scope>
</reference>
<keyword evidence="5 8" id="KW-0812">Transmembrane</keyword>
<evidence type="ECO:0000256" key="6">
    <source>
        <dbReference type="ARBA" id="ARBA00022989"/>
    </source>
</evidence>
<gene>
    <name evidence="10" type="ORF">MNBD_GAMMA22-1871</name>
</gene>
<evidence type="ECO:0000256" key="7">
    <source>
        <dbReference type="ARBA" id="ARBA00023136"/>
    </source>
</evidence>
<keyword evidence="4 10" id="KW-0808">Transferase</keyword>
<feature type="transmembrane region" description="Helical" evidence="8">
    <location>
        <begin position="212"/>
        <end position="245"/>
    </location>
</feature>
<evidence type="ECO:0000256" key="3">
    <source>
        <dbReference type="ARBA" id="ARBA00022676"/>
    </source>
</evidence>
<keyword evidence="7 8" id="KW-0472">Membrane</keyword>
<dbReference type="InterPro" id="IPR050297">
    <property type="entry name" value="LipidA_mod_glycosyltrf_83"/>
</dbReference>
<dbReference type="AlphaFoldDB" id="A0A3B1A2L7"/>
<dbReference type="PANTHER" id="PTHR33908">
    <property type="entry name" value="MANNOSYLTRANSFERASE YKCB-RELATED"/>
    <property type="match status" value="1"/>
</dbReference>
<dbReference type="GO" id="GO:0006493">
    <property type="term" value="P:protein O-linked glycosylation"/>
    <property type="evidence" value="ECO:0007669"/>
    <property type="project" value="InterPro"/>
</dbReference>
<evidence type="ECO:0000259" key="9">
    <source>
        <dbReference type="Pfam" id="PF02366"/>
    </source>
</evidence>